<dbReference type="AlphaFoldDB" id="A0A0A9B6D3"/>
<organism evidence="1">
    <name type="scientific">Arundo donax</name>
    <name type="common">Giant reed</name>
    <name type="synonym">Donax arundinaceus</name>
    <dbReference type="NCBI Taxonomy" id="35708"/>
    <lineage>
        <taxon>Eukaryota</taxon>
        <taxon>Viridiplantae</taxon>
        <taxon>Streptophyta</taxon>
        <taxon>Embryophyta</taxon>
        <taxon>Tracheophyta</taxon>
        <taxon>Spermatophyta</taxon>
        <taxon>Magnoliopsida</taxon>
        <taxon>Liliopsida</taxon>
        <taxon>Poales</taxon>
        <taxon>Poaceae</taxon>
        <taxon>PACMAD clade</taxon>
        <taxon>Arundinoideae</taxon>
        <taxon>Arundineae</taxon>
        <taxon>Arundo</taxon>
    </lineage>
</organism>
<sequence>MVSSVSNTSGDIILRLSYCI</sequence>
<name>A0A0A9B6D3_ARUDO</name>
<reference evidence="1" key="1">
    <citation type="submission" date="2014-09" db="EMBL/GenBank/DDBJ databases">
        <authorList>
            <person name="Magalhaes I.L.F."/>
            <person name="Oliveira U."/>
            <person name="Santos F.R."/>
            <person name="Vidigal T.H.D.A."/>
            <person name="Brescovit A.D."/>
            <person name="Santos A.J."/>
        </authorList>
    </citation>
    <scope>NUCLEOTIDE SEQUENCE</scope>
    <source>
        <tissue evidence="1">Shoot tissue taken approximately 20 cm above the soil surface</tissue>
    </source>
</reference>
<accession>A0A0A9B6D3</accession>
<proteinExistence type="predicted"/>
<dbReference type="EMBL" id="GBRH01238351">
    <property type="protein sequence ID" value="JAD59544.1"/>
    <property type="molecule type" value="Transcribed_RNA"/>
</dbReference>
<evidence type="ECO:0000313" key="1">
    <source>
        <dbReference type="EMBL" id="JAD59544.1"/>
    </source>
</evidence>
<reference evidence="1" key="2">
    <citation type="journal article" date="2015" name="Data Brief">
        <title>Shoot transcriptome of the giant reed, Arundo donax.</title>
        <authorList>
            <person name="Barrero R.A."/>
            <person name="Guerrero F.D."/>
            <person name="Moolhuijzen P."/>
            <person name="Goolsby J.A."/>
            <person name="Tidwell J."/>
            <person name="Bellgard S.E."/>
            <person name="Bellgard M.I."/>
        </authorList>
    </citation>
    <scope>NUCLEOTIDE SEQUENCE</scope>
    <source>
        <tissue evidence="1">Shoot tissue taken approximately 20 cm above the soil surface</tissue>
    </source>
</reference>
<protein>
    <submittedName>
        <fullName evidence="1">Uncharacterized protein</fullName>
    </submittedName>
</protein>